<gene>
    <name evidence="1" type="ORF">O6P43_009862</name>
</gene>
<dbReference type="SUPFAM" id="SSF48371">
    <property type="entry name" value="ARM repeat"/>
    <property type="match status" value="1"/>
</dbReference>
<sequence>MEVLMSLQRSELEIDDPTTTYMLQALARLCKCLGQDFLPYLTIVMPPLLQSTQLKPHVIITFADSDADIDEDDDSIETATLGDKGWGSKLACWRKKLQIATCFAAMLMS</sequence>
<evidence type="ECO:0000313" key="1">
    <source>
        <dbReference type="EMBL" id="KAJ7971896.1"/>
    </source>
</evidence>
<protein>
    <submittedName>
        <fullName evidence="1">Importin-5</fullName>
    </submittedName>
</protein>
<dbReference type="InterPro" id="IPR011989">
    <property type="entry name" value="ARM-like"/>
</dbReference>
<dbReference type="InterPro" id="IPR016024">
    <property type="entry name" value="ARM-type_fold"/>
</dbReference>
<evidence type="ECO:0000313" key="2">
    <source>
        <dbReference type="Proteomes" id="UP001163823"/>
    </source>
</evidence>
<reference evidence="1" key="1">
    <citation type="journal article" date="2023" name="Science">
        <title>Elucidation of the pathway for biosynthesis of saponin adjuvants from the soapbark tree.</title>
        <authorList>
            <person name="Reed J."/>
            <person name="Orme A."/>
            <person name="El-Demerdash A."/>
            <person name="Owen C."/>
            <person name="Martin L.B.B."/>
            <person name="Misra R.C."/>
            <person name="Kikuchi S."/>
            <person name="Rejzek M."/>
            <person name="Martin A.C."/>
            <person name="Harkess A."/>
            <person name="Leebens-Mack J."/>
            <person name="Louveau T."/>
            <person name="Stephenson M.J."/>
            <person name="Osbourn A."/>
        </authorList>
    </citation>
    <scope>NUCLEOTIDE SEQUENCE</scope>
    <source>
        <strain evidence="1">S10</strain>
    </source>
</reference>
<dbReference type="Proteomes" id="UP001163823">
    <property type="component" value="Chromosome 4"/>
</dbReference>
<name>A0AAD7PZB7_QUISA</name>
<dbReference type="EMBL" id="JARAOO010000004">
    <property type="protein sequence ID" value="KAJ7971896.1"/>
    <property type="molecule type" value="Genomic_DNA"/>
</dbReference>
<dbReference type="AlphaFoldDB" id="A0AAD7PZB7"/>
<comment type="caution">
    <text evidence="1">The sequence shown here is derived from an EMBL/GenBank/DDBJ whole genome shotgun (WGS) entry which is preliminary data.</text>
</comment>
<organism evidence="1 2">
    <name type="scientific">Quillaja saponaria</name>
    <name type="common">Soap bark tree</name>
    <dbReference type="NCBI Taxonomy" id="32244"/>
    <lineage>
        <taxon>Eukaryota</taxon>
        <taxon>Viridiplantae</taxon>
        <taxon>Streptophyta</taxon>
        <taxon>Embryophyta</taxon>
        <taxon>Tracheophyta</taxon>
        <taxon>Spermatophyta</taxon>
        <taxon>Magnoliopsida</taxon>
        <taxon>eudicotyledons</taxon>
        <taxon>Gunneridae</taxon>
        <taxon>Pentapetalae</taxon>
        <taxon>rosids</taxon>
        <taxon>fabids</taxon>
        <taxon>Fabales</taxon>
        <taxon>Quillajaceae</taxon>
        <taxon>Quillaja</taxon>
    </lineage>
</organism>
<keyword evidence="2" id="KW-1185">Reference proteome</keyword>
<dbReference type="KEGG" id="qsa:O6P43_009862"/>
<proteinExistence type="predicted"/>
<accession>A0AAD7PZB7</accession>
<dbReference type="Gene3D" id="1.25.10.10">
    <property type="entry name" value="Leucine-rich Repeat Variant"/>
    <property type="match status" value="1"/>
</dbReference>